<dbReference type="AlphaFoldDB" id="E3J2C1"/>
<sequence precursor="true">MIFRRRRARAGNAAFAAVLAWLPIAIAACGTSSSTSNRAAACPTPAPGVTATSIKVGFIYPDSGPAEIVSVFGAARGGVEARIDQQNAQGGVNGRKLDLVWGDDRSDPATFSLVAGDMVHAQQAFGLISSSIVLDKSADWLAKENVPITGFATSAIWSDYPNLFHTGNRFNSGGSSVLGDFVKARGGTKALVLVDPNVASSQGLVAQSAASLQSRGIQVLGQVAYTQGAGSAARVAEQVKKSGADTLVGAAQSDAFIDIYAQAKALGANIIVAVDTSSASPALLARRGSDMPGMTFPSTTAAQGSPAMIAYQHAMSTYAPEVTDQGDQIAIGGYTIADEMIEGLRRAGPCPTREAFIRNLREMTNFTAGGLMAPVDLSQPKLPTLCESFLNVDRSGRSLVLVQPPAALDHDGYWCGVSLQ</sequence>
<evidence type="ECO:0000256" key="2">
    <source>
        <dbReference type="ARBA" id="ARBA00022729"/>
    </source>
</evidence>
<reference evidence="5 6" key="1">
    <citation type="submission" date="2010-10" db="EMBL/GenBank/DDBJ databases">
        <title>Complete sequence of Frankia sp. EuI1c.</title>
        <authorList>
            <consortium name="US DOE Joint Genome Institute"/>
            <person name="Lucas S."/>
            <person name="Copeland A."/>
            <person name="Lapidus A."/>
            <person name="Cheng J.-F."/>
            <person name="Bruce D."/>
            <person name="Goodwin L."/>
            <person name="Pitluck S."/>
            <person name="Chertkov O."/>
            <person name="Detter J.C."/>
            <person name="Han C."/>
            <person name="Tapia R."/>
            <person name="Land M."/>
            <person name="Hauser L."/>
            <person name="Jeffries C."/>
            <person name="Kyrpides N."/>
            <person name="Ivanova N."/>
            <person name="Mikhailova N."/>
            <person name="Beauchemin N."/>
            <person name="Sen A."/>
            <person name="Sur S.A."/>
            <person name="Gtari M."/>
            <person name="Wall L."/>
            <person name="Tisa L."/>
            <person name="Woyke T."/>
        </authorList>
    </citation>
    <scope>NUCLEOTIDE SEQUENCE [LARGE SCALE GENOMIC DNA]</scope>
    <source>
        <strain evidence="6">DSM 45817 / CECT 9037 / EuI1c</strain>
    </source>
</reference>
<dbReference type="Proteomes" id="UP000002484">
    <property type="component" value="Chromosome"/>
</dbReference>
<dbReference type="KEGG" id="fri:FraEuI1c_1221"/>
<proteinExistence type="inferred from homology"/>
<evidence type="ECO:0000313" key="5">
    <source>
        <dbReference type="EMBL" id="ADP79293.1"/>
    </source>
</evidence>
<dbReference type="RefSeq" id="WP_013422414.1">
    <property type="nucleotide sequence ID" value="NC_014666.1"/>
</dbReference>
<evidence type="ECO:0000256" key="1">
    <source>
        <dbReference type="ARBA" id="ARBA00010062"/>
    </source>
</evidence>
<dbReference type="OrthoDB" id="3207575at2"/>
<dbReference type="InterPro" id="IPR028081">
    <property type="entry name" value="Leu-bd"/>
</dbReference>
<accession>E3J2C1</accession>
<organism evidence="5 6">
    <name type="scientific">Pseudofrankia inefficax (strain DSM 45817 / CECT 9037 / DDB 130130 / EuI1c)</name>
    <name type="common">Frankia inefficax</name>
    <dbReference type="NCBI Taxonomy" id="298654"/>
    <lineage>
        <taxon>Bacteria</taxon>
        <taxon>Bacillati</taxon>
        <taxon>Actinomycetota</taxon>
        <taxon>Actinomycetes</taxon>
        <taxon>Frankiales</taxon>
        <taxon>Frankiaceae</taxon>
        <taxon>Pseudofrankia</taxon>
    </lineage>
</organism>
<dbReference type="SUPFAM" id="SSF53822">
    <property type="entry name" value="Periplasmic binding protein-like I"/>
    <property type="match status" value="1"/>
</dbReference>
<dbReference type="PANTHER" id="PTHR47235:SF1">
    <property type="entry name" value="BLR6548 PROTEIN"/>
    <property type="match status" value="1"/>
</dbReference>
<comment type="similarity">
    <text evidence="1">Belongs to the leucine-binding protein family.</text>
</comment>
<feature type="domain" description="Leucine-binding protein" evidence="4">
    <location>
        <begin position="53"/>
        <end position="378"/>
    </location>
</feature>
<protein>
    <recommendedName>
        <fullName evidence="4">Leucine-binding protein domain-containing protein</fullName>
    </recommendedName>
</protein>
<evidence type="ECO:0000256" key="3">
    <source>
        <dbReference type="SAM" id="SignalP"/>
    </source>
</evidence>
<dbReference type="CDD" id="cd06341">
    <property type="entry name" value="PBP1_ABC_ligand_binding-like"/>
    <property type="match status" value="1"/>
</dbReference>
<keyword evidence="2 3" id="KW-0732">Signal</keyword>
<dbReference type="STRING" id="298654.FraEuI1c_1221"/>
<dbReference type="InParanoid" id="E3J2C1"/>
<dbReference type="PANTHER" id="PTHR47235">
    <property type="entry name" value="BLR6548 PROTEIN"/>
    <property type="match status" value="1"/>
</dbReference>
<dbReference type="PROSITE" id="PS51257">
    <property type="entry name" value="PROKAR_LIPOPROTEIN"/>
    <property type="match status" value="1"/>
</dbReference>
<feature type="chain" id="PRO_5003170961" description="Leucine-binding protein domain-containing protein" evidence="3">
    <location>
        <begin position="28"/>
        <end position="420"/>
    </location>
</feature>
<keyword evidence="6" id="KW-1185">Reference proteome</keyword>
<dbReference type="Pfam" id="PF13458">
    <property type="entry name" value="Peripla_BP_6"/>
    <property type="match status" value="1"/>
</dbReference>
<dbReference type="HOGENOM" id="CLU_054023_0_0_11"/>
<dbReference type="Gene3D" id="3.40.50.2300">
    <property type="match status" value="2"/>
</dbReference>
<gene>
    <name evidence="5" type="ordered locus">FraEuI1c_1221</name>
</gene>
<dbReference type="EMBL" id="CP002299">
    <property type="protein sequence ID" value="ADP79293.1"/>
    <property type="molecule type" value="Genomic_DNA"/>
</dbReference>
<name>E3J2C1_PSEI1</name>
<dbReference type="eggNOG" id="COG0683">
    <property type="taxonomic scope" value="Bacteria"/>
</dbReference>
<evidence type="ECO:0000313" key="6">
    <source>
        <dbReference type="Proteomes" id="UP000002484"/>
    </source>
</evidence>
<evidence type="ECO:0000259" key="4">
    <source>
        <dbReference type="Pfam" id="PF13458"/>
    </source>
</evidence>
<feature type="signal peptide" evidence="3">
    <location>
        <begin position="1"/>
        <end position="27"/>
    </location>
</feature>
<dbReference type="InterPro" id="IPR028082">
    <property type="entry name" value="Peripla_BP_I"/>
</dbReference>